<dbReference type="AlphaFoldDB" id="C4J0K0"/>
<name>C4J0K0_MAIZE</name>
<proteinExistence type="evidence at transcript level"/>
<dbReference type="EMBL" id="BT084347">
    <property type="protein sequence ID" value="ACR34700.1"/>
    <property type="molecule type" value="mRNA"/>
</dbReference>
<reference evidence="1" key="1">
    <citation type="journal article" date="2009" name="PLoS Genet.">
        <title>Sequencing, mapping, and analysis of 27,455 maize full-length cDNAs.</title>
        <authorList>
            <person name="Soderlund C."/>
            <person name="Descour A."/>
            <person name="Kudrna D."/>
            <person name="Bomhoff M."/>
            <person name="Boyd L."/>
            <person name="Currie J."/>
            <person name="Angelova A."/>
            <person name="Collura K."/>
            <person name="Wissotski M."/>
            <person name="Ashley E."/>
            <person name="Morrow D."/>
            <person name="Fernandes J."/>
            <person name="Walbot V."/>
            <person name="Yu Y."/>
        </authorList>
    </citation>
    <scope>NUCLEOTIDE SEQUENCE</scope>
    <source>
        <strain evidence="1">B73</strain>
    </source>
</reference>
<protein>
    <submittedName>
        <fullName evidence="1">Uncharacterized protein</fullName>
    </submittedName>
</protein>
<accession>C4J0K0</accession>
<evidence type="ECO:0000313" key="1">
    <source>
        <dbReference type="EMBL" id="ACR34700.1"/>
    </source>
</evidence>
<reference evidence="1" key="2">
    <citation type="submission" date="2012-06" db="EMBL/GenBank/DDBJ databases">
        <authorList>
            <person name="Yu Y."/>
            <person name="Currie J."/>
            <person name="Lomeli R."/>
            <person name="Angelova A."/>
            <person name="Collura K."/>
            <person name="Wissotski M."/>
            <person name="Campos D."/>
            <person name="Kudrna D."/>
            <person name="Golser W."/>
            <person name="Ashely E."/>
            <person name="Descour A."/>
            <person name="Fernandes J."/>
            <person name="Soderlund C."/>
            <person name="Walbot V."/>
        </authorList>
    </citation>
    <scope>NUCLEOTIDE SEQUENCE</scope>
    <source>
        <strain evidence="1">B73</strain>
    </source>
</reference>
<organism evidence="1">
    <name type="scientific">Zea mays</name>
    <name type="common">Maize</name>
    <dbReference type="NCBI Taxonomy" id="4577"/>
    <lineage>
        <taxon>Eukaryota</taxon>
        <taxon>Viridiplantae</taxon>
        <taxon>Streptophyta</taxon>
        <taxon>Embryophyta</taxon>
        <taxon>Tracheophyta</taxon>
        <taxon>Spermatophyta</taxon>
        <taxon>Magnoliopsida</taxon>
        <taxon>Liliopsida</taxon>
        <taxon>Poales</taxon>
        <taxon>Poaceae</taxon>
        <taxon>PACMAD clade</taxon>
        <taxon>Panicoideae</taxon>
        <taxon>Andropogonodae</taxon>
        <taxon>Andropogoneae</taxon>
        <taxon>Tripsacinae</taxon>
        <taxon>Zea</taxon>
    </lineage>
</organism>
<sequence length="33" mass="3460">MASPLQSQICSAAGVISVLDGKAKGRNKKLKME</sequence>